<protein>
    <recommendedName>
        <fullName evidence="3">Tip attachment protein J domain-containing protein</fullName>
    </recommendedName>
</protein>
<dbReference type="Proteomes" id="UP001595665">
    <property type="component" value="Unassembled WGS sequence"/>
</dbReference>
<proteinExistence type="predicted"/>
<evidence type="ECO:0000313" key="1">
    <source>
        <dbReference type="EMBL" id="MFC3459124.1"/>
    </source>
</evidence>
<keyword evidence="2" id="KW-1185">Reference proteome</keyword>
<organism evidence="1 2">
    <name type="scientific">Massilia haematophila</name>
    <dbReference type="NCBI Taxonomy" id="457923"/>
    <lineage>
        <taxon>Bacteria</taxon>
        <taxon>Pseudomonadati</taxon>
        <taxon>Pseudomonadota</taxon>
        <taxon>Betaproteobacteria</taxon>
        <taxon>Burkholderiales</taxon>
        <taxon>Oxalobacteraceae</taxon>
        <taxon>Telluria group</taxon>
        <taxon>Massilia</taxon>
    </lineage>
</organism>
<evidence type="ECO:0000313" key="2">
    <source>
        <dbReference type="Proteomes" id="UP001595665"/>
    </source>
</evidence>
<name>A0ABV7PJ03_9BURK</name>
<dbReference type="RefSeq" id="WP_379735639.1">
    <property type="nucleotide sequence ID" value="NZ_JBHRVV010000001.1"/>
</dbReference>
<dbReference type="EMBL" id="JBHRVV010000001">
    <property type="protein sequence ID" value="MFC3459124.1"/>
    <property type="molecule type" value="Genomic_DNA"/>
</dbReference>
<evidence type="ECO:0008006" key="3">
    <source>
        <dbReference type="Google" id="ProtNLM"/>
    </source>
</evidence>
<sequence>MPAAPTVGATLYADAASLRVLRAGAVWTYHGVEKPAGERAPDFTTYTNIVTHAASGSDVTESGTHPFNEEAESNPIRYEGGAYMSTNQIAFSANAPAQAVDVIELRSPVKVNDQYASIDKHIPDSGADVDGDNVNDALDVAVYSTVIGEEMLDLPNRRQVKAVHVDTRLRARVKYSKSGTLSPVYESLQSTWYAPGIGIVKSRLEEPNDTAGLPNRVVTEILENWDGLTQGLGHTDTVLAAAPAGSSLSGPPLQYVGDVVGFDTSAVAIGQIPNQPSNEGLAVAQLDARGTVVAARTYARTDLFPGTNFFSEPRAIRVGNEIRLFTRIGNQQLSMVGLDATGQRIVRPAVQVVNDAQMGNDNDNGSYRVASDDTGVWIGWVRATWDGQTSRRWLVARHVDANGLALGPVSTVTPPASINMSRLKMALDGNRLAFSWYASNLQPSWRLAMIDTGTGASVTDQVLGITFDNCRFLNTVALQPGLAMTCSDLSGIGAVRLDANGNPVLLPGATLQASELQAPWLLPTRGNAGVYGGTSGQLIASIVQSGQFWPEGRSDASFTTLFDTAGTGPLAASEPRLLARISPAVNVQALVRVGNRLLVIGADSAGNMNTTVVWLPD</sequence>
<gene>
    <name evidence="1" type="ORF">ACFOPH_12850</name>
</gene>
<reference evidence="2" key="1">
    <citation type="journal article" date="2019" name="Int. J. Syst. Evol. Microbiol.">
        <title>The Global Catalogue of Microorganisms (GCM) 10K type strain sequencing project: providing services to taxonomists for standard genome sequencing and annotation.</title>
        <authorList>
            <consortium name="The Broad Institute Genomics Platform"/>
            <consortium name="The Broad Institute Genome Sequencing Center for Infectious Disease"/>
            <person name="Wu L."/>
            <person name="Ma J."/>
        </authorList>
    </citation>
    <scope>NUCLEOTIDE SEQUENCE [LARGE SCALE GENOMIC DNA]</scope>
    <source>
        <strain evidence="2">CCM 7480</strain>
    </source>
</reference>
<accession>A0ABV7PJ03</accession>
<comment type="caution">
    <text evidence="1">The sequence shown here is derived from an EMBL/GenBank/DDBJ whole genome shotgun (WGS) entry which is preliminary data.</text>
</comment>